<dbReference type="Proteomes" id="UP000091857">
    <property type="component" value="Chromosome 6"/>
</dbReference>
<accession>A0A2C9VQ77</accession>
<dbReference type="STRING" id="3983.A0A2C9VQ77"/>
<gene>
    <name evidence="7" type="ORF">MANES_06G074000v8</name>
</gene>
<name>A0A2C9VQ77_MANES</name>
<feature type="compositionally biased region" description="Basic residues" evidence="6">
    <location>
        <begin position="938"/>
        <end position="949"/>
    </location>
</feature>
<keyword evidence="8" id="KW-1185">Reference proteome</keyword>
<evidence type="ECO:0000256" key="3">
    <source>
        <dbReference type="ARBA" id="ARBA00024186"/>
    </source>
</evidence>
<feature type="region of interest" description="Disordered" evidence="6">
    <location>
        <begin position="1153"/>
        <end position="1179"/>
    </location>
</feature>
<evidence type="ECO:0000256" key="1">
    <source>
        <dbReference type="ARBA" id="ARBA00023054"/>
    </source>
</evidence>
<comment type="caution">
    <text evidence="7">The sequence shown here is derived from an EMBL/GenBank/DDBJ whole genome shotgun (WGS) entry which is preliminary data.</text>
</comment>
<dbReference type="InterPro" id="IPR040418">
    <property type="entry name" value="CRWN"/>
</dbReference>
<reference evidence="8" key="1">
    <citation type="journal article" date="2016" name="Nat. Biotechnol.">
        <title>Sequencing wild and cultivated cassava and related species reveals extensive interspecific hybridization and genetic diversity.</title>
        <authorList>
            <person name="Bredeson J.V."/>
            <person name="Lyons J.B."/>
            <person name="Prochnik S.E."/>
            <person name="Wu G.A."/>
            <person name="Ha C.M."/>
            <person name="Edsinger-Gonzales E."/>
            <person name="Grimwood J."/>
            <person name="Schmutz J."/>
            <person name="Rabbi I.Y."/>
            <person name="Egesi C."/>
            <person name="Nauluvula P."/>
            <person name="Lebot V."/>
            <person name="Ndunguru J."/>
            <person name="Mkamilo G."/>
            <person name="Bart R.S."/>
            <person name="Setter T.L."/>
            <person name="Gleadow R.M."/>
            <person name="Kulakow P."/>
            <person name="Ferguson M.E."/>
            <person name="Rounsley S."/>
            <person name="Rokhsar D.S."/>
        </authorList>
    </citation>
    <scope>NUCLEOTIDE SEQUENCE [LARGE SCALE GENOMIC DNA]</scope>
    <source>
        <strain evidence="8">cv. AM560-2</strain>
    </source>
</reference>
<dbReference type="GO" id="GO:0005652">
    <property type="term" value="C:nuclear lamina"/>
    <property type="evidence" value="ECO:0007669"/>
    <property type="project" value="UniProtKB-SubCell"/>
</dbReference>
<sequence length="1193" mass="138601">MFTPQRRPSSAITLTPRSEVRKSGVANVASTSLKIGGKGKEVAFMDGSMPPPLPPPVGSLSGNGAELDTEDMEDWRRFREAGLLDEVVMERKDRQALLEKASRLEKELFDYQYNMGLLLIEKKEWNLKYEELRQALAEAQEILRREQSANRIAFSEAEKREENLRKALSIEKQCVADFEKALRDLQEERRQIKHASESKLADAKALAVGMEEKSAEVEEKLRVAEAKLAEINRKNLELDVKLQELEDRESVFQRECLSLNTEREAHEASRCKQREDLLEWERKLQKGEERLCELRRTLNHREEKANENEKILEQKERDLEEAEKQIDLSFAKLKEREDDVNNRLSDLTAKEKKADSTRRIMERQENDLIALEVKLSAREKVEVQQLLDEHQTALDAKMHEVELELEEKRKELDHELRSTAEVLGQREGEILHREEKLRKREQALDKKLERVKEKEKDLDVKLKSFKDKEKSMKVEQKKLDFDQQKLLADKQSLQVLKDDCEKIRSEIAQQELQIGEKSENLKITNYERLEHLRMQAELKQELEKCRRHGEFLLKEGEDLKEERDKFEKEWEVLEGKRAQLSKELNKITEEKEQFVKFQRNEEERLKKEENATKEYIQRELEAVRLEKESFEVRKRDEQVLLSKNTDMEHDQMMQDFESQRITFEADLIRRREAMEKVLQERQRLFDEQREREHKDMDYLKEVAQKELKEIRSEKLKIEKEKQEVAKNKKQLEGQQFGMQKDIDELVVLSNKLRDQREQVIRDRNHFLAFVGKHKSCKNCVDITSEFILSDLLPPDMEDRMILPLRRQSDEILRNVEDDVDVPVVMNVNRSPGELDLGYSNSQERMSWFRKCTSKIFSISPTKKVEHCSVPILQEEKTDDFGAFASKAARRSRVSGDESGQLDYDGIKGKEDRYSVSVDDHSIMDSKVEDSEQSELKSSRRKPGRRRKAGISRTRSVKAVVEDAKLFLEKSSEEPECHAKDVRSNDIYHIVDESIEKPAGNIARKRERAPTESEQDAGDSEGGSESVTTGARRKRRQVVASAITPGQKRYNLRRHRTTGATSVNQASSGLTKMRERETDGCESVETTTKPETANALPLGVASKTGKSTDALNVTTVKNVESTGDRAVRVNQADVAKSIEITELSEEVNVTTEYVDEDENGSTIHEEDEEEYDDDELEHPGEVSIGKKIWTFFTT</sequence>
<proteinExistence type="inferred from homology"/>
<comment type="similarity">
    <text evidence="4">Belongs to the CRWN family.</text>
</comment>
<feature type="region of interest" description="Disordered" evidence="6">
    <location>
        <begin position="1058"/>
        <end position="1086"/>
    </location>
</feature>
<feature type="coiled-coil region" evidence="5">
    <location>
        <begin position="549"/>
        <end position="628"/>
    </location>
</feature>
<dbReference type="PANTHER" id="PTHR31908:SF9">
    <property type="entry name" value="PROTEIN CROWDED NUCLEI 3"/>
    <property type="match status" value="1"/>
</dbReference>
<dbReference type="PANTHER" id="PTHR31908">
    <property type="entry name" value="PROTEIN CROWDED NUCLEI 4"/>
    <property type="match status" value="1"/>
</dbReference>
<dbReference type="AlphaFoldDB" id="A0A2C9VQ77"/>
<keyword evidence="2" id="KW-0539">Nucleus</keyword>
<dbReference type="GO" id="GO:0006997">
    <property type="term" value="P:nucleus organization"/>
    <property type="evidence" value="ECO:0007669"/>
    <property type="project" value="InterPro"/>
</dbReference>
<dbReference type="EMBL" id="CM004392">
    <property type="protein sequence ID" value="OAY47368.1"/>
    <property type="molecule type" value="Genomic_DNA"/>
</dbReference>
<evidence type="ECO:0000256" key="5">
    <source>
        <dbReference type="SAM" id="Coils"/>
    </source>
</evidence>
<evidence type="ECO:0000256" key="4">
    <source>
        <dbReference type="ARBA" id="ARBA00024208"/>
    </source>
</evidence>
<keyword evidence="1 5" id="KW-0175">Coiled coil</keyword>
<feature type="region of interest" description="Disordered" evidence="6">
    <location>
        <begin position="925"/>
        <end position="954"/>
    </location>
</feature>
<evidence type="ECO:0000256" key="6">
    <source>
        <dbReference type="SAM" id="MobiDB-lite"/>
    </source>
</evidence>
<evidence type="ECO:0000313" key="7">
    <source>
        <dbReference type="EMBL" id="OAY47368.1"/>
    </source>
</evidence>
<protein>
    <recommendedName>
        <fullName evidence="9">Nuclear matrix constituent protein 1-like protein</fullName>
    </recommendedName>
</protein>
<feature type="compositionally biased region" description="Acidic residues" evidence="6">
    <location>
        <begin position="1153"/>
        <end position="1175"/>
    </location>
</feature>
<evidence type="ECO:0000313" key="8">
    <source>
        <dbReference type="Proteomes" id="UP000091857"/>
    </source>
</evidence>
<feature type="coiled-coil region" evidence="5">
    <location>
        <begin position="175"/>
        <end position="262"/>
    </location>
</feature>
<feature type="coiled-coil region" evidence="5">
    <location>
        <begin position="295"/>
        <end position="468"/>
    </location>
</feature>
<feature type="compositionally biased region" description="Basic and acidic residues" evidence="6">
    <location>
        <begin position="925"/>
        <end position="937"/>
    </location>
</feature>
<evidence type="ECO:0000256" key="2">
    <source>
        <dbReference type="ARBA" id="ARBA00023242"/>
    </source>
</evidence>
<organism evidence="7 8">
    <name type="scientific">Manihot esculenta</name>
    <name type="common">Cassava</name>
    <name type="synonym">Jatropha manihot</name>
    <dbReference type="NCBI Taxonomy" id="3983"/>
    <lineage>
        <taxon>Eukaryota</taxon>
        <taxon>Viridiplantae</taxon>
        <taxon>Streptophyta</taxon>
        <taxon>Embryophyta</taxon>
        <taxon>Tracheophyta</taxon>
        <taxon>Spermatophyta</taxon>
        <taxon>Magnoliopsida</taxon>
        <taxon>eudicotyledons</taxon>
        <taxon>Gunneridae</taxon>
        <taxon>Pentapetalae</taxon>
        <taxon>rosids</taxon>
        <taxon>fabids</taxon>
        <taxon>Malpighiales</taxon>
        <taxon>Euphorbiaceae</taxon>
        <taxon>Crotonoideae</taxon>
        <taxon>Manihoteae</taxon>
        <taxon>Manihot</taxon>
    </lineage>
</organism>
<evidence type="ECO:0008006" key="9">
    <source>
        <dbReference type="Google" id="ProtNLM"/>
    </source>
</evidence>
<feature type="coiled-coil region" evidence="5">
    <location>
        <begin position="493"/>
        <end position="520"/>
    </location>
</feature>
<feature type="compositionally biased region" description="Polar residues" evidence="6">
    <location>
        <begin position="1058"/>
        <end position="1069"/>
    </location>
</feature>
<feature type="coiled-coil region" evidence="5">
    <location>
        <begin position="87"/>
        <end position="149"/>
    </location>
</feature>
<feature type="region of interest" description="Disordered" evidence="6">
    <location>
        <begin position="997"/>
        <end position="1036"/>
    </location>
</feature>
<dbReference type="Gramene" id="Manes.06G074000.1.v8.1">
    <property type="protein sequence ID" value="Manes.06G074000.1.v8.1.CDS"/>
    <property type="gene ID" value="Manes.06G074000.v8.1"/>
</dbReference>
<feature type="coiled-coil region" evidence="5">
    <location>
        <begin position="700"/>
        <end position="734"/>
    </location>
</feature>
<comment type="subcellular location">
    <subcellularLocation>
        <location evidence="3">Nucleus lamina</location>
    </subcellularLocation>
</comment>